<organism evidence="1 2">
    <name type="scientific">Gemella sanguinis</name>
    <dbReference type="NCBI Taxonomy" id="84135"/>
    <lineage>
        <taxon>Bacteria</taxon>
        <taxon>Bacillati</taxon>
        <taxon>Bacillota</taxon>
        <taxon>Bacilli</taxon>
        <taxon>Bacillales</taxon>
        <taxon>Gemellaceae</taxon>
        <taxon>Gemella</taxon>
    </lineage>
</organism>
<protein>
    <submittedName>
        <fullName evidence="1">Uncharacterized protein</fullName>
    </submittedName>
</protein>
<sequence>MKGKTIIELTDVKTKKKEVLKDDNLVTDVLEKILTLNPNGLLTNINKDTFYPIVEKIVGGILLFKDKITEDKNTSFVSTSNECIGYAGQVEGVQENPLQGSFNKQESKVTSNGYKFVWDFGTSKANGKISSVCLTNAKAGGGYFGTKSNGETNRIKLGEDKYLIKDTDTEMKKKYVNAVEANFEENYIVSIVPESNHLRIIKSREPLLNFRLDDSLSFLAEKNITETKIKYKKSYGTYGVCIYVDSENYYLLKTSTSGGNTNVTKLKINKANNSMEETEFTLENVKIENIGAYSLDYDYYRTIKSVLRGGYVYAVSADEKYIVKFAINNPVDVTKIEPKFTLKTGSVSRHTTGCGMYILGDMIIGTNFTIDKNDKVTEIAQSDLSTIECIPLSYGPFLLGYFANGESSGDKYLRKVLYLITPYSATINNLSKTVEKTADKTMKITYYLTGGK</sequence>
<evidence type="ECO:0000313" key="2">
    <source>
        <dbReference type="Proteomes" id="UP000235670"/>
    </source>
</evidence>
<dbReference type="STRING" id="84135.GCA_001052115_00775"/>
<dbReference type="AlphaFoldDB" id="A0A2N6SGG7"/>
<dbReference type="Proteomes" id="UP000235670">
    <property type="component" value="Unassembled WGS sequence"/>
</dbReference>
<evidence type="ECO:0000313" key="1">
    <source>
        <dbReference type="EMBL" id="PMC52959.1"/>
    </source>
</evidence>
<dbReference type="OrthoDB" id="1762345at2"/>
<accession>A0A2N6SGG7</accession>
<dbReference type="EMBL" id="PNGT01000002">
    <property type="protein sequence ID" value="PMC52959.1"/>
    <property type="molecule type" value="Genomic_DNA"/>
</dbReference>
<gene>
    <name evidence="1" type="ORF">CJ218_03440</name>
</gene>
<dbReference type="RefSeq" id="WP_102189635.1">
    <property type="nucleotide sequence ID" value="NZ_PNGT01000002.1"/>
</dbReference>
<reference evidence="1 2" key="1">
    <citation type="submission" date="2017-09" db="EMBL/GenBank/DDBJ databases">
        <title>Bacterial strain isolated from the female urinary microbiota.</title>
        <authorList>
            <person name="Thomas-White K."/>
            <person name="Kumar N."/>
            <person name="Forster S."/>
            <person name="Putonti C."/>
            <person name="Lawley T."/>
            <person name="Wolfe A.J."/>
        </authorList>
    </citation>
    <scope>NUCLEOTIDE SEQUENCE [LARGE SCALE GENOMIC DNA]</scope>
    <source>
        <strain evidence="1 2">UMB0186</strain>
    </source>
</reference>
<comment type="caution">
    <text evidence="1">The sequence shown here is derived from an EMBL/GenBank/DDBJ whole genome shotgun (WGS) entry which is preliminary data.</text>
</comment>
<proteinExistence type="predicted"/>
<name>A0A2N6SGG7_9BACL</name>